<keyword evidence="1" id="KW-0004">4Fe-4S</keyword>
<organism evidence="2 3">
    <name type="scientific">Tepidibacillus fermentans</name>
    <dbReference type="NCBI Taxonomy" id="1281767"/>
    <lineage>
        <taxon>Bacteria</taxon>
        <taxon>Bacillati</taxon>
        <taxon>Bacillota</taxon>
        <taxon>Bacilli</taxon>
        <taxon>Bacillales</taxon>
        <taxon>Bacillaceae</taxon>
        <taxon>Tepidibacillus</taxon>
    </lineage>
</organism>
<sequence>MVIFDIEKEDIVVDSDRIEEVIQQIQKENPGFCQIIMKDIDEEQIRKEIYQYFFHFELHCLESCYMNSLQRHRSQQALHVLKNLFSPRHESLTHFSVLSNLKKCLDHRHTEVSLSFAYEILFLLRALKGKTGLEQKEENSPIATRPEWGRLDELSQEVKTWMKRYPSGLDYQVIKQRKQNQEMIKSMFGITDKEWKDWNWQCQHVIRDLKELESFTKLTEKEKESILLANEHQIPFGITPYYLSLLDLSDSSIKYDHAIRNHAFPPLHYIQRLIEMKKRQNTEPLNNPKQTPEEISIRRGYPMIAIFRPIPTHTQYCLYGERNWEMNDALGKKKPVQMDKIDRAVRWFEKHTEVTEVLIAGDILIFDDDIIEEILSRLADISHIQRIRVSTRIPVILPNRITDSLVHLLSSYQISGRREISLMTHFEHAYEVTLEAMEVVQKLRKAGVHVYNQSIYTIDNSRRFEMSALRKQLRLIGVDPYYSFNAKKDTPEERVPIARMIQEQNEESRLAPGIDREDEAVFNIPGIGKNYLRASQEHELIMILADGSRIYEFYPSDAHLFRQKTFLYRDVPIYTFLKELEKRGERIKDYRSIWYYY</sequence>
<keyword evidence="3" id="KW-1185">Reference proteome</keyword>
<dbReference type="PANTHER" id="PTHR30538">
    <property type="entry name" value="LYSINE 2,3-AMINOMUTASE-RELATED"/>
    <property type="match status" value="1"/>
</dbReference>
<dbReference type="Proteomes" id="UP000295788">
    <property type="component" value="Unassembled WGS sequence"/>
</dbReference>
<dbReference type="InterPro" id="IPR058240">
    <property type="entry name" value="rSAM_sf"/>
</dbReference>
<comment type="caution">
    <text evidence="2">The sequence shown here is derived from an EMBL/GenBank/DDBJ whole genome shotgun (WGS) entry which is preliminary data.</text>
</comment>
<dbReference type="InterPro" id="IPR003739">
    <property type="entry name" value="Lys_aminomutase/Glu_NH3_mut"/>
</dbReference>
<proteinExistence type="predicted"/>
<keyword evidence="1" id="KW-0479">Metal-binding</keyword>
<keyword evidence="1" id="KW-0408">Iron</keyword>
<dbReference type="OrthoDB" id="9768064at2"/>
<protein>
    <submittedName>
        <fullName evidence="2">Lysine 2,3-aminomutase</fullName>
    </submittedName>
</protein>
<dbReference type="InterPro" id="IPR013785">
    <property type="entry name" value="Aldolase_TIM"/>
</dbReference>
<keyword evidence="1" id="KW-0411">Iron-sulfur</keyword>
<dbReference type="SUPFAM" id="SSF102114">
    <property type="entry name" value="Radical SAM enzymes"/>
    <property type="match status" value="1"/>
</dbReference>
<name>A0A4R3KKP2_9BACI</name>
<accession>A0A4R3KKP2</accession>
<dbReference type="Gene3D" id="3.20.20.70">
    <property type="entry name" value="Aldolase class I"/>
    <property type="match status" value="1"/>
</dbReference>
<dbReference type="GO" id="GO:0051539">
    <property type="term" value="F:4 iron, 4 sulfur cluster binding"/>
    <property type="evidence" value="ECO:0007669"/>
    <property type="project" value="UniProtKB-KW"/>
</dbReference>
<dbReference type="PANTHER" id="PTHR30538:SF0">
    <property type="entry name" value="L-LYSINE 2,3-AMINOMUTASE AQ_1632-RELATED"/>
    <property type="match status" value="1"/>
</dbReference>
<evidence type="ECO:0000256" key="1">
    <source>
        <dbReference type="ARBA" id="ARBA00022485"/>
    </source>
</evidence>
<dbReference type="EMBL" id="SMAB01000001">
    <property type="protein sequence ID" value="TCS84461.1"/>
    <property type="molecule type" value="Genomic_DNA"/>
</dbReference>
<evidence type="ECO:0000313" key="3">
    <source>
        <dbReference type="Proteomes" id="UP000295788"/>
    </source>
</evidence>
<evidence type="ECO:0000313" key="2">
    <source>
        <dbReference type="EMBL" id="TCS84461.1"/>
    </source>
</evidence>
<dbReference type="NCBIfam" id="TIGR00238">
    <property type="entry name" value="KamA family radical SAM protein"/>
    <property type="match status" value="1"/>
</dbReference>
<reference evidence="2 3" key="1">
    <citation type="submission" date="2019-03" db="EMBL/GenBank/DDBJ databases">
        <title>Genomic Encyclopedia of Type Strains, Phase IV (KMG-IV): sequencing the most valuable type-strain genomes for metagenomic binning, comparative biology and taxonomic classification.</title>
        <authorList>
            <person name="Goeker M."/>
        </authorList>
    </citation>
    <scope>NUCLEOTIDE SEQUENCE [LARGE SCALE GENOMIC DNA]</scope>
    <source>
        <strain evidence="2 3">DSM 23802</strain>
    </source>
</reference>
<dbReference type="Gene3D" id="6.10.140.1170">
    <property type="match status" value="1"/>
</dbReference>
<gene>
    <name evidence="2" type="ORF">EDD72_101125</name>
</gene>
<dbReference type="AlphaFoldDB" id="A0A4R3KKP2"/>